<dbReference type="GO" id="GO:0043565">
    <property type="term" value="F:sequence-specific DNA binding"/>
    <property type="evidence" value="ECO:0007669"/>
    <property type="project" value="InterPro"/>
</dbReference>
<gene>
    <name evidence="1" type="ORF">D3868_04375</name>
</gene>
<dbReference type="InterPro" id="IPR009534">
    <property type="entry name" value="DUF1153"/>
</dbReference>
<dbReference type="KEGG" id="abf:AMK58_10195"/>
<organism evidence="1 2">
    <name type="scientific">Azospirillum brasilense</name>
    <dbReference type="NCBI Taxonomy" id="192"/>
    <lineage>
        <taxon>Bacteria</taxon>
        <taxon>Pseudomonadati</taxon>
        <taxon>Pseudomonadota</taxon>
        <taxon>Alphaproteobacteria</taxon>
        <taxon>Rhodospirillales</taxon>
        <taxon>Azospirillaceae</taxon>
        <taxon>Azospirillum</taxon>
    </lineage>
</organism>
<dbReference type="Proteomes" id="UP000298774">
    <property type="component" value="Chromosome"/>
</dbReference>
<name>A0A0P0F906_AZOBR</name>
<dbReference type="EMBL" id="CP032339">
    <property type="protein sequence ID" value="QCO10113.1"/>
    <property type="molecule type" value="Genomic_DNA"/>
</dbReference>
<evidence type="ECO:0000313" key="2">
    <source>
        <dbReference type="Proteomes" id="UP000298774"/>
    </source>
</evidence>
<sequence length="114" mass="12678">MSSRELEMSDDGSSGASVIGPAGRPMTENDLPPPDTKRWVMRRKAEVVAGVRSGLISLEEACRRYTLSVEEFLSWQRLIDSHGMRGLRATRLQDYRGNQPPLSVRSRMASTAAE</sequence>
<dbReference type="AlphaFoldDB" id="A0A0P0F906"/>
<proteinExistence type="predicted"/>
<reference evidence="1 2" key="1">
    <citation type="submission" date="2018-09" db="EMBL/GenBank/DDBJ databases">
        <title>Whole genome based analysis of evolution and adaptive divergence in Indian and Brazilian strains of Azospirillum brasilense.</title>
        <authorList>
            <person name="Singh C."/>
            <person name="Tripathi A.K."/>
        </authorList>
    </citation>
    <scope>NUCLEOTIDE SEQUENCE [LARGE SCALE GENOMIC DNA]</scope>
    <source>
        <strain evidence="1 2">MTCC4038</strain>
    </source>
</reference>
<dbReference type="SUPFAM" id="SSF48295">
    <property type="entry name" value="TrpR-like"/>
    <property type="match status" value="1"/>
</dbReference>
<dbReference type="InterPro" id="IPR036388">
    <property type="entry name" value="WH-like_DNA-bd_sf"/>
</dbReference>
<dbReference type="InterPro" id="IPR010921">
    <property type="entry name" value="Trp_repressor/repl_initiator"/>
</dbReference>
<dbReference type="Pfam" id="PF06627">
    <property type="entry name" value="DUF1153"/>
    <property type="match status" value="1"/>
</dbReference>
<dbReference type="Gene3D" id="1.10.10.10">
    <property type="entry name" value="Winged helix-like DNA-binding domain superfamily/Winged helix DNA-binding domain"/>
    <property type="match status" value="1"/>
</dbReference>
<evidence type="ECO:0000313" key="1">
    <source>
        <dbReference type="EMBL" id="QCO10113.1"/>
    </source>
</evidence>
<protein>
    <submittedName>
        <fullName evidence="1">DUF1153 domain-containing protein</fullName>
    </submittedName>
</protein>
<accession>A0A0P0F906</accession>